<dbReference type="SUPFAM" id="SSF52540">
    <property type="entry name" value="P-loop containing nucleoside triphosphate hydrolases"/>
    <property type="match status" value="1"/>
</dbReference>
<name>A0A1D8EQ03_9CAUD</name>
<protein>
    <submittedName>
        <fullName evidence="1">Terminase</fullName>
    </submittedName>
</protein>
<organism evidence="1 2">
    <name type="scientific">Mycobacterium phage Taquito</name>
    <dbReference type="NCBI Taxonomy" id="1897500"/>
    <lineage>
        <taxon>Viruses</taxon>
        <taxon>Duplodnaviria</taxon>
        <taxon>Heunggongvirae</taxon>
        <taxon>Uroviricota</taxon>
        <taxon>Caudoviricetes</taxon>
        <taxon>Weiservirinae</taxon>
        <taxon>Fionnbharthvirus</taxon>
        <taxon>Fionnbharthvirus taquito</taxon>
    </lineage>
</organism>
<sequence length="481" mass="52350">MSNSTATLTDVARHVVAPTGIVSTGFSAVRATCRHMGLGFDRWQDDLGKLICAKRPDGLYAADMFGMSIPRQTGKTYLLGAIVFALCVAAVDRRLTVIWTAHRTRTAAETFKSMQGFAKMPRIEPYIERVSLARGEEAVIFTNGSRILFGARERGFGRGFAGVDVLIFDEAQILTENAIDDMVPATNAAPNPLIILAGTPPKPTDPGEVFTMLRHDAITGEADGVGFVEISADRDADLDDRSQWRKMNPSYPHRTSARAILRMRKALSDDSFRREAMGIWDEYAVHQPIVKPTIWRSLADLGPELDARPDALGVDMSHGRDISVGAAWRMIDEDGNDDGHHIEEVWRGADPAAAIEWIVEHSGRRIPVLIDSASPAAALAPDLKARRVKVRITTANDMAKACGLFEDSIKAETLTHGDQDAVTDAVQGARKRPIRDAGGWGYDRRDPTASIYPLVAVTLALLGAAETRRPAARKGGGAMFV</sequence>
<gene>
    <name evidence="1" type="ORF">SEA_TAQUITO_7</name>
</gene>
<dbReference type="Gene3D" id="3.40.50.300">
    <property type="entry name" value="P-loop containing nucleotide triphosphate hydrolases"/>
    <property type="match status" value="1"/>
</dbReference>
<accession>A0A1D8EQ03</accession>
<evidence type="ECO:0000313" key="2">
    <source>
        <dbReference type="Proteomes" id="UP000224956"/>
    </source>
</evidence>
<dbReference type="EMBL" id="KX621007">
    <property type="protein sequence ID" value="AOT23128.1"/>
    <property type="molecule type" value="Genomic_DNA"/>
</dbReference>
<reference evidence="1 2" key="1">
    <citation type="submission" date="2016-07" db="EMBL/GenBank/DDBJ databases">
        <authorList>
            <person name="Henderson J.H."/>
            <person name="Agbayani G."/>
            <person name="Akanbi A."/>
            <person name="Allen L."/>
            <person name="Anton T."/>
            <person name="Bauer V."/>
            <person name="Benoit R."/>
            <person name="Bhakta Y."/>
            <person name="Binongcal M.A."/>
            <person name="Bobovsky T."/>
            <person name="Bual H."/>
            <person name="Calley B."/>
            <person name="Clark M."/>
            <person name="Conahan B."/>
            <person name="Cone E."/>
            <person name="Dardis C."/>
            <person name="Fangman M."/>
            <person name="Flatgard B."/>
            <person name="Focht K."/>
            <person name="Geraci K."/>
            <person name="Goodwin B."/>
            <person name="Hanson H."/>
            <person name="Hunt G."/>
            <person name="Hutton S."/>
            <person name="Illback M."/>
            <person name="Jamsa A."/>
            <person name="Konzek B."/>
            <person name="Kraus A."/>
            <person name="Kuenzi M."/>
            <person name="Laird K."/>
            <person name="Lieb M."/>
            <person name="MacKenzie A."/>
            <person name="Maurer K."/>
            <person name="Miera M."/>
            <person name="Mishler B."/>
            <person name="Naughton C."/>
            <person name="Nease R."/>
            <person name="Nelson B."/>
            <person name="Nigg N."/>
            <person name="O'Sullivan K."/>
            <person name="Orion I."/>
            <person name="Peterson C."/>
            <person name="Peterson S."/>
            <person name="Roletto M."/>
            <person name="Rush L."/>
            <person name="Schlatter T."/>
            <person name="Seidl R."/>
            <person name="Sevy E."/>
            <person name="Sonderby V."/>
            <person name="Souers H."/>
            <person name="Syvertson H."/>
            <person name="Taggard K."/>
            <person name="Takasugi J."/>
            <person name="Tietge S."/>
            <person name="Vasquez C."/>
            <person name="Velasco R."/>
            <person name="Virk M."/>
            <person name="Vologdin S."/>
            <person name="Wing S."/>
            <person name="Winslow J."/>
            <person name="Young E."/>
            <person name="Cunanan N."/>
            <person name="Dasiuk E."/>
            <person name="Fudge K."/>
            <person name="Murphy A."/>
            <person name="Poxleitner M.K."/>
            <person name="Ettinger A.-S.H."/>
            <person name="Anders K.R."/>
            <person name="Schaff J.E."/>
            <person name="Dashiell C.L."/>
            <person name="Macialek J.A."/>
            <person name="Braun M.A."/>
            <person name="Delesalle V.A."/>
            <person name="Hughes L.E."/>
            <person name="Ware V.C."/>
            <person name="Bradley K.W."/>
            <person name="Barker L.P."/>
            <person name="Asai D.J."/>
            <person name="Bowman C.A."/>
            <person name="Russell D.A."/>
            <person name="Pope W.H."/>
            <person name="Jacobs-Sera D."/>
            <person name="Hendrix R.W."/>
            <person name="Hatfull G.F."/>
        </authorList>
    </citation>
    <scope>NUCLEOTIDE SEQUENCE [LARGE SCALE GENOMIC DNA]</scope>
</reference>
<dbReference type="InterPro" id="IPR027417">
    <property type="entry name" value="P-loop_NTPase"/>
</dbReference>
<dbReference type="Proteomes" id="UP000224956">
    <property type="component" value="Segment"/>
</dbReference>
<proteinExistence type="predicted"/>
<keyword evidence="2" id="KW-1185">Reference proteome</keyword>
<evidence type="ECO:0000313" key="1">
    <source>
        <dbReference type="EMBL" id="AOT23128.1"/>
    </source>
</evidence>